<accession>A0A9N8W9M4</accession>
<gene>
    <name evidence="16" type="ORF">POCULU_LOCUS1480</name>
</gene>
<keyword evidence="14" id="KW-0131">Cell cycle</keyword>
<keyword evidence="6" id="KW-0158">Chromosome</keyword>
<dbReference type="AlphaFoldDB" id="A0A9N8W9M4"/>
<keyword evidence="10" id="KW-0498">Mitosis</keyword>
<organism evidence="16 17">
    <name type="scientific">Paraglomus occultum</name>
    <dbReference type="NCBI Taxonomy" id="144539"/>
    <lineage>
        <taxon>Eukaryota</taxon>
        <taxon>Fungi</taxon>
        <taxon>Fungi incertae sedis</taxon>
        <taxon>Mucoromycota</taxon>
        <taxon>Glomeromycotina</taxon>
        <taxon>Glomeromycetes</taxon>
        <taxon>Paraglomerales</taxon>
        <taxon>Paraglomeraceae</taxon>
        <taxon>Paraglomus</taxon>
    </lineage>
</organism>
<dbReference type="PANTHER" id="PTHR28200:SF1">
    <property type="entry name" value="DASH COMPLEX SUBUNIT ASK1"/>
    <property type="match status" value="1"/>
</dbReference>
<evidence type="ECO:0000256" key="9">
    <source>
        <dbReference type="ARBA" id="ARBA00022701"/>
    </source>
</evidence>
<evidence type="ECO:0000256" key="12">
    <source>
        <dbReference type="ARBA" id="ARBA00023212"/>
    </source>
</evidence>
<dbReference type="OrthoDB" id="5573898at2759"/>
<dbReference type="Proteomes" id="UP000789572">
    <property type="component" value="Unassembled WGS sequence"/>
</dbReference>
<evidence type="ECO:0000313" key="16">
    <source>
        <dbReference type="EMBL" id="CAG8479803.1"/>
    </source>
</evidence>
<proteinExistence type="inferred from homology"/>
<evidence type="ECO:0000256" key="13">
    <source>
        <dbReference type="ARBA" id="ARBA00023242"/>
    </source>
</evidence>
<dbReference type="GO" id="GO:0072686">
    <property type="term" value="C:mitotic spindle"/>
    <property type="evidence" value="ECO:0007669"/>
    <property type="project" value="InterPro"/>
</dbReference>
<keyword evidence="11" id="KW-0995">Kinetochore</keyword>
<evidence type="ECO:0000256" key="5">
    <source>
        <dbReference type="ARBA" id="ARBA00014520"/>
    </source>
</evidence>
<keyword evidence="13" id="KW-0539">Nucleus</keyword>
<evidence type="ECO:0000256" key="6">
    <source>
        <dbReference type="ARBA" id="ARBA00022454"/>
    </source>
</evidence>
<sequence length="276" mass="30599">MTLASVNDLTARLEKIEQNITLTLQEIDHNFSTSHHIVATRVLPQVERFAQLSKDIWDNTKFWLSFFESLDSYSASNDLSPATNNFSLATNSLSRAMNSLSPAMNSLLPAMNSLSPAMNGLSPAMNNLSPAINNLPNFPTMSQLSTTTKQLSSTNSDLGFSPPVTMKFSLPPSKLLRTPAPEAARIIMDDVMQMISPVSTPCPMSDARQTASSMSTPCPMSEFVRNNEQKLKERSRIEYWNPRSHLSPLQLAVLEYVFCYRDTVGGRRTGLGQRFG</sequence>
<dbReference type="GO" id="GO:0042729">
    <property type="term" value="C:DASH complex"/>
    <property type="evidence" value="ECO:0007669"/>
    <property type="project" value="InterPro"/>
</dbReference>
<dbReference type="GO" id="GO:0008608">
    <property type="term" value="P:attachment of spindle microtubules to kinetochore"/>
    <property type="evidence" value="ECO:0007669"/>
    <property type="project" value="InterPro"/>
</dbReference>
<keyword evidence="12" id="KW-0206">Cytoskeleton</keyword>
<keyword evidence="8" id="KW-0132">Cell division</keyword>
<keyword evidence="9" id="KW-0493">Microtubule</keyword>
<evidence type="ECO:0000313" key="17">
    <source>
        <dbReference type="Proteomes" id="UP000789572"/>
    </source>
</evidence>
<evidence type="ECO:0000256" key="3">
    <source>
        <dbReference type="ARBA" id="ARBA00004629"/>
    </source>
</evidence>
<dbReference type="Pfam" id="PF08655">
    <property type="entry name" value="DASH_Ask1"/>
    <property type="match status" value="1"/>
</dbReference>
<dbReference type="GO" id="GO:0005874">
    <property type="term" value="C:microtubule"/>
    <property type="evidence" value="ECO:0007669"/>
    <property type="project" value="UniProtKB-KW"/>
</dbReference>
<evidence type="ECO:0000256" key="7">
    <source>
        <dbReference type="ARBA" id="ARBA00022490"/>
    </source>
</evidence>
<evidence type="ECO:0000256" key="4">
    <source>
        <dbReference type="ARBA" id="ARBA00010731"/>
    </source>
</evidence>
<evidence type="ECO:0000256" key="2">
    <source>
        <dbReference type="ARBA" id="ARBA00004186"/>
    </source>
</evidence>
<keyword evidence="15" id="KW-0137">Centromere</keyword>
<dbReference type="GO" id="GO:0044732">
    <property type="term" value="C:mitotic spindle pole body"/>
    <property type="evidence" value="ECO:0007669"/>
    <property type="project" value="TreeGrafter"/>
</dbReference>
<dbReference type="EMBL" id="CAJVPJ010000112">
    <property type="protein sequence ID" value="CAG8479803.1"/>
    <property type="molecule type" value="Genomic_DNA"/>
</dbReference>
<keyword evidence="17" id="KW-1185">Reference proteome</keyword>
<protein>
    <recommendedName>
        <fullName evidence="5">DASH complex subunit ASK1</fullName>
    </recommendedName>
</protein>
<comment type="similarity">
    <text evidence="4">Belongs to the DASH complex ASK1 family.</text>
</comment>
<comment type="caution">
    <text evidence="16">The sequence shown here is derived from an EMBL/GenBank/DDBJ whole genome shotgun (WGS) entry which is preliminary data.</text>
</comment>
<dbReference type="GO" id="GO:0051301">
    <property type="term" value="P:cell division"/>
    <property type="evidence" value="ECO:0007669"/>
    <property type="project" value="UniProtKB-KW"/>
</dbReference>
<dbReference type="Gene3D" id="1.20.5.300">
    <property type="match status" value="1"/>
</dbReference>
<reference evidence="16" key="1">
    <citation type="submission" date="2021-06" db="EMBL/GenBank/DDBJ databases">
        <authorList>
            <person name="Kallberg Y."/>
            <person name="Tangrot J."/>
            <person name="Rosling A."/>
        </authorList>
    </citation>
    <scope>NUCLEOTIDE SEQUENCE</scope>
    <source>
        <strain evidence="16">IA702</strain>
    </source>
</reference>
<evidence type="ECO:0000256" key="10">
    <source>
        <dbReference type="ARBA" id="ARBA00022776"/>
    </source>
</evidence>
<name>A0A9N8W9M4_9GLOM</name>
<evidence type="ECO:0000256" key="11">
    <source>
        <dbReference type="ARBA" id="ARBA00022838"/>
    </source>
</evidence>
<evidence type="ECO:0000256" key="14">
    <source>
        <dbReference type="ARBA" id="ARBA00023306"/>
    </source>
</evidence>
<evidence type="ECO:0000256" key="1">
    <source>
        <dbReference type="ARBA" id="ARBA00004123"/>
    </source>
</evidence>
<dbReference type="PANTHER" id="PTHR28200">
    <property type="entry name" value="DASH COMPLEX SUBUNIT ASK1"/>
    <property type="match status" value="1"/>
</dbReference>
<evidence type="ECO:0000256" key="15">
    <source>
        <dbReference type="ARBA" id="ARBA00023328"/>
    </source>
</evidence>
<keyword evidence="7" id="KW-0963">Cytoplasm</keyword>
<dbReference type="InterPro" id="IPR013964">
    <property type="entry name" value="DASH_Ask1"/>
</dbReference>
<evidence type="ECO:0000256" key="8">
    <source>
        <dbReference type="ARBA" id="ARBA00022618"/>
    </source>
</evidence>
<comment type="subcellular location">
    <subcellularLocation>
        <location evidence="3">Chromosome</location>
        <location evidence="3">Centromere</location>
        <location evidence="3">Kinetochore</location>
    </subcellularLocation>
    <subcellularLocation>
        <location evidence="2">Cytoplasm</location>
        <location evidence="2">Cytoskeleton</location>
        <location evidence="2">Spindle</location>
    </subcellularLocation>
    <subcellularLocation>
        <location evidence="1">Nucleus</location>
    </subcellularLocation>
</comment>